<feature type="region of interest" description="Disordered" evidence="1">
    <location>
        <begin position="13"/>
        <end position="36"/>
    </location>
</feature>
<evidence type="ECO:0000313" key="3">
    <source>
        <dbReference type="EMBL" id="AYV77161.1"/>
    </source>
</evidence>
<feature type="compositionally biased region" description="Basic residues" evidence="1">
    <location>
        <begin position="25"/>
        <end position="36"/>
    </location>
</feature>
<evidence type="ECO:0000256" key="2">
    <source>
        <dbReference type="SAM" id="Phobius"/>
    </source>
</evidence>
<name>A0A3G4ZT27_9VIRU</name>
<proteinExistence type="predicted"/>
<sequence>MFEDLYETNYQVSDTDESKGEMRRLRGRGGRSRGRRYGYRRGRRFNYYKRRPYYPYPYPYYPYYASASLPPVYNYLDIDYNYYDYPYNLSYEGFDNEQQDIEGFDGSSGSLLISIILILIILFLFYYFFSHTKGAVILKK</sequence>
<keyword evidence="2" id="KW-0812">Transmembrane</keyword>
<organism evidence="3">
    <name type="scientific">Barrevirus sp</name>
    <dbReference type="NCBI Taxonomy" id="2487763"/>
    <lineage>
        <taxon>Viruses</taxon>
        <taxon>Varidnaviria</taxon>
        <taxon>Bamfordvirae</taxon>
        <taxon>Nucleocytoviricota</taxon>
        <taxon>Megaviricetes</taxon>
        <taxon>Imitervirales</taxon>
        <taxon>Mimiviridae</taxon>
        <taxon>Klosneuvirinae</taxon>
    </lineage>
</organism>
<gene>
    <name evidence="3" type="ORF">Barrevirus15_9</name>
</gene>
<protein>
    <submittedName>
        <fullName evidence="3">Uncharacterized protein</fullName>
    </submittedName>
</protein>
<keyword evidence="2" id="KW-1133">Transmembrane helix</keyword>
<keyword evidence="2" id="KW-0472">Membrane</keyword>
<accession>A0A3G4ZT27</accession>
<dbReference type="EMBL" id="MK072012">
    <property type="protein sequence ID" value="AYV77161.1"/>
    <property type="molecule type" value="Genomic_DNA"/>
</dbReference>
<reference evidence="3" key="1">
    <citation type="submission" date="2018-10" db="EMBL/GenBank/DDBJ databases">
        <title>Hidden diversity of soil giant viruses.</title>
        <authorList>
            <person name="Schulz F."/>
            <person name="Alteio L."/>
            <person name="Goudeau D."/>
            <person name="Ryan E.M."/>
            <person name="Malmstrom R.R."/>
            <person name="Blanchard J."/>
            <person name="Woyke T."/>
        </authorList>
    </citation>
    <scope>NUCLEOTIDE SEQUENCE</scope>
    <source>
        <strain evidence="3">BAV1</strain>
    </source>
</reference>
<feature type="transmembrane region" description="Helical" evidence="2">
    <location>
        <begin position="111"/>
        <end position="129"/>
    </location>
</feature>
<evidence type="ECO:0000256" key="1">
    <source>
        <dbReference type="SAM" id="MobiDB-lite"/>
    </source>
</evidence>